<feature type="domain" description="PRD" evidence="2">
    <location>
        <begin position="1"/>
        <end position="100"/>
    </location>
</feature>
<evidence type="ECO:0000313" key="7">
    <source>
        <dbReference type="Proteomes" id="UP000358702"/>
    </source>
</evidence>
<dbReference type="Pfam" id="PF00874">
    <property type="entry name" value="PRD"/>
    <property type="match status" value="1"/>
</dbReference>
<reference evidence="4 7" key="1">
    <citation type="submission" date="2019-04" db="EMBL/GenBank/DDBJ databases">
        <authorList>
            <consortium name="Pathogen Informatics"/>
        </authorList>
    </citation>
    <scope>NUCLEOTIDE SEQUENCE</scope>
    <source>
        <strain evidence="4 7">GPSC21</strain>
    </source>
</reference>
<dbReference type="InterPro" id="IPR036634">
    <property type="entry name" value="PRD_sf"/>
</dbReference>
<dbReference type="SUPFAM" id="SSF63520">
    <property type="entry name" value="PTS-regulatory domain, PRD"/>
    <property type="match status" value="1"/>
</dbReference>
<evidence type="ECO:0000313" key="5">
    <source>
        <dbReference type="EMBL" id="VNP25744.1"/>
    </source>
</evidence>
<organism evidence="3 6">
    <name type="scientific">Streptococcus pneumoniae</name>
    <dbReference type="NCBI Taxonomy" id="1313"/>
    <lineage>
        <taxon>Bacteria</taxon>
        <taxon>Bacillati</taxon>
        <taxon>Bacillota</taxon>
        <taxon>Bacilli</taxon>
        <taxon>Lactobacillales</taxon>
        <taxon>Streptococcaceae</taxon>
        <taxon>Streptococcus</taxon>
    </lineage>
</organism>
<dbReference type="PROSITE" id="PS51372">
    <property type="entry name" value="PRD_2"/>
    <property type="match status" value="1"/>
</dbReference>
<protein>
    <submittedName>
        <fullName evidence="3">PRD domain-containing protein</fullName>
    </submittedName>
    <submittedName>
        <fullName evidence="4">Transcription antiterminator LicT</fullName>
    </submittedName>
</protein>
<dbReference type="Proteomes" id="UP000318940">
    <property type="component" value="Unassembled WGS sequence"/>
</dbReference>
<gene>
    <name evidence="4" type="primary">licT_2</name>
    <name evidence="3" type="ORF">AZK02_08710</name>
    <name evidence="5" type="ORF">SAMEA2341552_02232</name>
    <name evidence="4" type="ORF">SAMEA3353631_01807</name>
</gene>
<keyword evidence="1" id="KW-0677">Repeat</keyword>
<dbReference type="Gene3D" id="1.10.1790.10">
    <property type="entry name" value="PRD domain"/>
    <property type="match status" value="1"/>
</dbReference>
<dbReference type="GO" id="GO:0006355">
    <property type="term" value="P:regulation of DNA-templated transcription"/>
    <property type="evidence" value="ECO:0007669"/>
    <property type="project" value="InterPro"/>
</dbReference>
<accession>A0A4F2RZM1</accession>
<dbReference type="AlphaFoldDB" id="A0A4F2RZM1"/>
<dbReference type="EMBL" id="CAANCB010000011">
    <property type="protein sequence ID" value="VKB74127.1"/>
    <property type="molecule type" value="Genomic_DNA"/>
</dbReference>
<dbReference type="InterPro" id="IPR011608">
    <property type="entry name" value="PRD"/>
</dbReference>
<evidence type="ECO:0000313" key="4">
    <source>
        <dbReference type="EMBL" id="VKB74127.1"/>
    </source>
</evidence>
<proteinExistence type="predicted"/>
<evidence type="ECO:0000259" key="2">
    <source>
        <dbReference type="PROSITE" id="PS51372"/>
    </source>
</evidence>
<evidence type="ECO:0000313" key="6">
    <source>
        <dbReference type="Proteomes" id="UP000318940"/>
    </source>
</evidence>
<dbReference type="EMBL" id="VMVH01000078">
    <property type="protein sequence ID" value="TVW26219.1"/>
    <property type="molecule type" value="Genomic_DNA"/>
</dbReference>
<sequence>MGIEKIIQDFYCTEFNQDSIDYYRFITHIKLFAHRLVENTTYCDDDDEDLLALMKNKYPREYECGEQVAMFIQTEYNYLLTSSELVYLMAHIRRLTKNLD</sequence>
<dbReference type="PANTHER" id="PTHR30185">
    <property type="entry name" value="CRYPTIC BETA-GLUCOSIDE BGL OPERON ANTITERMINATOR"/>
    <property type="match status" value="1"/>
</dbReference>
<dbReference type="InterPro" id="IPR050661">
    <property type="entry name" value="BglG_antiterminators"/>
</dbReference>
<name>A0A4F2RZM1_STREE</name>
<dbReference type="EMBL" id="CAATFU010000038">
    <property type="protein sequence ID" value="VNP25744.1"/>
    <property type="molecule type" value="Genomic_DNA"/>
</dbReference>
<evidence type="ECO:0000256" key="1">
    <source>
        <dbReference type="ARBA" id="ARBA00022737"/>
    </source>
</evidence>
<dbReference type="PANTHER" id="PTHR30185:SF15">
    <property type="entry name" value="CRYPTIC BETA-GLUCOSIDE BGL OPERON ANTITERMINATOR"/>
    <property type="match status" value="1"/>
</dbReference>
<evidence type="ECO:0000313" key="3">
    <source>
        <dbReference type="EMBL" id="TVW26219.1"/>
    </source>
</evidence>
<dbReference type="Proteomes" id="UP000358702">
    <property type="component" value="Unassembled WGS sequence"/>
</dbReference>
<reference evidence="3 6" key="2">
    <citation type="submission" date="2019-07" db="EMBL/GenBank/DDBJ databases">
        <authorList>
            <person name="Mohale T."/>
        </authorList>
    </citation>
    <scope>NUCLEOTIDE SEQUENCE [LARGE SCALE GENOMIC DNA]</scope>
    <source>
        <strain evidence="3 6">NTPn 189</strain>
    </source>
</reference>
<dbReference type="RefSeq" id="WP_001824113.1">
    <property type="nucleotide sequence ID" value="NZ_CKAO01000227.1"/>
</dbReference>